<evidence type="ECO:0000313" key="4">
    <source>
        <dbReference type="Proteomes" id="UP000188219"/>
    </source>
</evidence>
<evidence type="ECO:0000313" key="3">
    <source>
        <dbReference type="EMBL" id="AQQ67583.1"/>
    </source>
</evidence>
<keyword evidence="1" id="KW-0472">Membrane</keyword>
<feature type="transmembrane region" description="Helical" evidence="1">
    <location>
        <begin position="18"/>
        <end position="38"/>
    </location>
</feature>
<dbReference type="SUPFAM" id="SSF159594">
    <property type="entry name" value="XCC0632-like"/>
    <property type="match status" value="1"/>
</dbReference>
<dbReference type="Proteomes" id="UP000188219">
    <property type="component" value="Chromosome"/>
</dbReference>
<reference evidence="3" key="1">
    <citation type="submission" date="2017-02" db="EMBL/GenBank/DDBJ databases">
        <title>Genome of Microbulbifer agarilyticus GP101.</title>
        <authorList>
            <person name="Jung J."/>
            <person name="Bae S.S."/>
            <person name="Baek K."/>
        </authorList>
    </citation>
    <scope>NUCLEOTIDE SEQUENCE [LARGE SCALE GENOMIC DNA]</scope>
    <source>
        <strain evidence="3">GP101</strain>
    </source>
</reference>
<organism evidence="3 4">
    <name type="scientific">Microbulbifer agarilyticus</name>
    <dbReference type="NCBI Taxonomy" id="260552"/>
    <lineage>
        <taxon>Bacteria</taxon>
        <taxon>Pseudomonadati</taxon>
        <taxon>Pseudomonadota</taxon>
        <taxon>Gammaproteobacteria</taxon>
        <taxon>Cellvibrionales</taxon>
        <taxon>Microbulbiferaceae</taxon>
        <taxon>Microbulbifer</taxon>
    </lineage>
</organism>
<keyword evidence="1" id="KW-0812">Transmembrane</keyword>
<dbReference type="AlphaFoldDB" id="A0A1Q2M4C7"/>
<dbReference type="Gene3D" id="3.40.50.10610">
    <property type="entry name" value="ABC-type transport auxiliary lipoprotein component"/>
    <property type="match status" value="1"/>
</dbReference>
<dbReference type="RefSeq" id="WP_077403185.1">
    <property type="nucleotide sequence ID" value="NZ_CP019650.1"/>
</dbReference>
<dbReference type="EMBL" id="CP019650">
    <property type="protein sequence ID" value="AQQ67583.1"/>
    <property type="molecule type" value="Genomic_DNA"/>
</dbReference>
<dbReference type="STRING" id="260552.Mag101_07965"/>
<gene>
    <name evidence="3" type="ORF">Mag101_07965</name>
</gene>
<protein>
    <recommendedName>
        <fullName evidence="2">ABC-type transport auxiliary lipoprotein component domain-containing protein</fullName>
    </recommendedName>
</protein>
<sequence>MKPSSGHRTSPPRLNQTWAARIVMAVFGVALLSGCSIFSPVENNMRVAVIDQIPVVTPEKSRGDTTLLVLPPAINPVYDTIRMAYQAQSHQIDYFSKHEWGATPAQMLQPLLAHTFEGTQQFRAVATPPYFGPYSYGLRTEILEFVQDFTSAPARFHLALRVQLVDGRSNRIIASQLFTVREPLVEQTPTAGVVAANKATASALAQTAHFVFEQIVQSEPNQADRARSSPEHHPGK</sequence>
<evidence type="ECO:0000256" key="1">
    <source>
        <dbReference type="SAM" id="Phobius"/>
    </source>
</evidence>
<feature type="domain" description="ABC-type transport auxiliary lipoprotein component" evidence="2">
    <location>
        <begin position="53"/>
        <end position="206"/>
    </location>
</feature>
<dbReference type="PROSITE" id="PS51257">
    <property type="entry name" value="PROKAR_LIPOPROTEIN"/>
    <property type="match status" value="1"/>
</dbReference>
<dbReference type="Pfam" id="PF03886">
    <property type="entry name" value="ABC_trans_aux"/>
    <property type="match status" value="1"/>
</dbReference>
<keyword evidence="4" id="KW-1185">Reference proteome</keyword>
<keyword evidence="1" id="KW-1133">Transmembrane helix</keyword>
<proteinExistence type="predicted"/>
<accession>A0A1Q2M4C7</accession>
<evidence type="ECO:0000259" key="2">
    <source>
        <dbReference type="Pfam" id="PF03886"/>
    </source>
</evidence>
<dbReference type="InterPro" id="IPR005586">
    <property type="entry name" value="ABC_trans_aux"/>
</dbReference>
<name>A0A1Q2M4C7_9GAMM</name>
<dbReference type="OrthoDB" id="5624722at2"/>
<dbReference type="KEGG" id="maga:Mag101_07965"/>